<feature type="repeat" description="Pumilio" evidence="5">
    <location>
        <begin position="924"/>
        <end position="959"/>
    </location>
</feature>
<feature type="region of interest" description="Disordered" evidence="7">
    <location>
        <begin position="167"/>
        <end position="190"/>
    </location>
</feature>
<feature type="compositionally biased region" description="Polar residues" evidence="7">
    <location>
        <begin position="337"/>
        <end position="363"/>
    </location>
</feature>
<feature type="compositionally biased region" description="Basic residues" evidence="7">
    <location>
        <begin position="726"/>
        <end position="743"/>
    </location>
</feature>
<dbReference type="PANTHER" id="PTHR12537:SF13">
    <property type="entry name" value="PUMILIO HOMOLOGY DOMAIN FAMILY MEMBER 4"/>
    <property type="match status" value="1"/>
</dbReference>
<feature type="repeat" description="Pumilio" evidence="5">
    <location>
        <begin position="996"/>
        <end position="1031"/>
    </location>
</feature>
<keyword evidence="3 6" id="KW-0863">Zinc-finger</keyword>
<dbReference type="EMBL" id="JANBPY010000045">
    <property type="protein sequence ID" value="KAJ1969560.1"/>
    <property type="molecule type" value="Genomic_DNA"/>
</dbReference>
<evidence type="ECO:0000313" key="10">
    <source>
        <dbReference type="EMBL" id="KAJ1969560.1"/>
    </source>
</evidence>
<feature type="repeat" description="Pumilio" evidence="5">
    <location>
        <begin position="960"/>
        <end position="995"/>
    </location>
</feature>
<dbReference type="InterPro" id="IPR036855">
    <property type="entry name" value="Znf_CCCH_sf"/>
</dbReference>
<feature type="domain" description="C3H1-type" evidence="8">
    <location>
        <begin position="514"/>
        <end position="542"/>
    </location>
</feature>
<feature type="compositionally biased region" description="Polar residues" evidence="7">
    <location>
        <begin position="46"/>
        <end position="63"/>
    </location>
</feature>
<keyword evidence="11" id="KW-1185">Reference proteome</keyword>
<dbReference type="InterPro" id="IPR011989">
    <property type="entry name" value="ARM-like"/>
</dbReference>
<dbReference type="Gene3D" id="6.10.250.3220">
    <property type="match status" value="1"/>
</dbReference>
<evidence type="ECO:0000256" key="5">
    <source>
        <dbReference type="PROSITE-ProRule" id="PRU00317"/>
    </source>
</evidence>
<evidence type="ECO:0000313" key="11">
    <source>
        <dbReference type="Proteomes" id="UP001150925"/>
    </source>
</evidence>
<dbReference type="GO" id="GO:0003729">
    <property type="term" value="F:mRNA binding"/>
    <property type="evidence" value="ECO:0007669"/>
    <property type="project" value="TreeGrafter"/>
</dbReference>
<dbReference type="OrthoDB" id="668540at2759"/>
<feature type="compositionally biased region" description="Polar residues" evidence="7">
    <location>
        <begin position="695"/>
        <end position="704"/>
    </location>
</feature>
<sequence>MPILSNIETSKAGASPKDLTSTSGLTETTAMHQRRSSSGNLLERTSLLTRVRQSSPDQANNNDGGPLANLGRLDTTSLPRGGGSGLLTTGSLFDMRTGGGNPNNQSASHSPPDPGRYGAFTTDIGLNHPPASAGLFNHRDNFLRGGPTAPTSTSAFGSKLGNMGGGGITSQTSTAQNNSQNFQSQPTSPNAMVQGGYSAELMNFVRSVPASRRNSGEFPSILQGLDALNLAADHNAVGLGGLSRNSSAVHLGEGDRMFDLYGQSPELPADIAEKLLEDDVDLVIGQTPPSMPSDHGMYLRNAKDKDGLRNLSRVDSFPGLMGSSSALDPGVWHPNASKDNSGPGNARNSRPRLPSQSRMEQVFQTNRPSALLSTGDGMPVSHGLRDPQSAVFSAGPPSSGLLRTQSQRLAELDAHSTGIHTPAVSAVCRTDNGPTRPSLPRNVSMPILNQYPFGNGLGSLAMGGGGHPHGSSGMMNNSALSHTNNSSAYLPESANQVGSGGMGMGPMNVNDPTGLSSRVCRTFRATGYCPNGDQCAFLHTHHPTLDALAISRFPSVTQHGPLSPTTPNTAGGPLGGNAGFPPGNNIKFDHRAGDHFMNMTGGDNNGGIGAGTGLVSPLSGPTGVSSTLHTGMPRSTGLQTGHNSGMFATHPTSSLLGSGNNNNGGPQQGGNGNSGLNPNASPLHHHGMSHRGPGVTSTGPSSNVPHGMSRGRGGGNRGARHFGGSSHHHHHHHHQHHHPHHHLPPGGNAAVMGSDGGHGPTGKQSAGMGSHNNPGGNPHHVHHTGGGHSLKPSAKRAGAGMEQEANRFHGATLDKFVGEMYALAKDQFGCRFLQKQLEEDPQNNVSPIFEEVFPYLSELMVDPFGNYLCQKLMEHCDDEQRTRIVEKVAPDLLNISLNMHGTRAVQKMIEHLSNSAQVQAVVNAFQANVVALVQDLNGNHVIQKCLNRLTSEENQFIYDAVSARCHDVATHRHGCCVFQRCIDHASEPQKRQLVREVTVNGLLLVQDPYGNYVVQYVLDLERPEFTNPLTRQFTHHVFALSVQKYSSNVIEKCIRLAENSTRRLLIADLLATPGLEQLLKDSYANYVIQTALDYADSEQRGQLVDVIRPLLPAIRNTPYGKRIQSKIQRDLNQAAGNGGGGAELTTVGVGGMIDLTPMHSGTNSAPHSRSTSPQSHPRRKHHALSSASVSAHYPGTMLNSTPFYPHTGGAPVSTITATLAQPLTSPPPSHSST</sequence>
<evidence type="ECO:0000256" key="6">
    <source>
        <dbReference type="PROSITE-ProRule" id="PRU00723"/>
    </source>
</evidence>
<accession>A0A9W8B127</accession>
<gene>
    <name evidence="10" type="ORF">IWQ62_000542</name>
</gene>
<feature type="region of interest" description="Disordered" evidence="7">
    <location>
        <begin position="328"/>
        <end position="363"/>
    </location>
</feature>
<dbReference type="AlphaFoldDB" id="A0A9W8B127"/>
<evidence type="ECO:0000256" key="7">
    <source>
        <dbReference type="SAM" id="MobiDB-lite"/>
    </source>
</evidence>
<feature type="repeat" description="Pumilio" evidence="5">
    <location>
        <begin position="1032"/>
        <end position="1067"/>
    </location>
</feature>
<feature type="compositionally biased region" description="Low complexity" evidence="7">
    <location>
        <begin position="769"/>
        <end position="778"/>
    </location>
</feature>
<dbReference type="InterPro" id="IPR016024">
    <property type="entry name" value="ARM-type_fold"/>
</dbReference>
<feature type="region of interest" description="Disordered" evidence="7">
    <location>
        <begin position="1152"/>
        <end position="1188"/>
    </location>
</feature>
<dbReference type="CDD" id="cd07920">
    <property type="entry name" value="Pumilio"/>
    <property type="match status" value="1"/>
</dbReference>
<dbReference type="Pfam" id="PF00806">
    <property type="entry name" value="PUF"/>
    <property type="match status" value="8"/>
</dbReference>
<dbReference type="InterPro" id="IPR000571">
    <property type="entry name" value="Znf_CCCH"/>
</dbReference>
<feature type="compositionally biased region" description="Polar residues" evidence="7">
    <location>
        <begin position="1159"/>
        <end position="1175"/>
    </location>
</feature>
<protein>
    <recommendedName>
        <fullName evidence="12">ARM repeat-containing protein</fullName>
    </recommendedName>
</protein>
<dbReference type="PROSITE" id="PS50103">
    <property type="entry name" value="ZF_C3H1"/>
    <property type="match status" value="1"/>
</dbReference>
<dbReference type="SUPFAM" id="SSF90229">
    <property type="entry name" value="CCCH zinc finger"/>
    <property type="match status" value="1"/>
</dbReference>
<keyword evidence="4 6" id="KW-0862">Zinc</keyword>
<dbReference type="Proteomes" id="UP001150925">
    <property type="component" value="Unassembled WGS sequence"/>
</dbReference>
<dbReference type="SUPFAM" id="SSF48371">
    <property type="entry name" value="ARM repeat"/>
    <property type="match status" value="1"/>
</dbReference>
<evidence type="ECO:0000256" key="4">
    <source>
        <dbReference type="ARBA" id="ARBA00022833"/>
    </source>
</evidence>
<feature type="repeat" description="Pumilio" evidence="5">
    <location>
        <begin position="887"/>
        <end position="923"/>
    </location>
</feature>
<keyword evidence="1 6" id="KW-0479">Metal-binding</keyword>
<dbReference type="InterPro" id="IPR001313">
    <property type="entry name" value="Pumilio_RNA-bd_rpt"/>
</dbReference>
<dbReference type="SMART" id="SM00356">
    <property type="entry name" value="ZnF_C3H1"/>
    <property type="match status" value="1"/>
</dbReference>
<evidence type="ECO:0000259" key="8">
    <source>
        <dbReference type="PROSITE" id="PS50103"/>
    </source>
</evidence>
<feature type="repeat" description="Pumilio" evidence="5">
    <location>
        <begin position="851"/>
        <end position="886"/>
    </location>
</feature>
<feature type="compositionally biased region" description="Low complexity" evidence="7">
    <location>
        <begin position="653"/>
        <end position="665"/>
    </location>
</feature>
<dbReference type="InterPro" id="IPR033133">
    <property type="entry name" value="PUM-HD"/>
</dbReference>
<evidence type="ECO:0000259" key="9">
    <source>
        <dbReference type="PROSITE" id="PS50303"/>
    </source>
</evidence>
<feature type="repeat" description="Pumilio" evidence="5">
    <location>
        <begin position="815"/>
        <end position="850"/>
    </location>
</feature>
<feature type="repeat" description="Pumilio" evidence="5">
    <location>
        <begin position="1068"/>
        <end position="1105"/>
    </location>
</feature>
<dbReference type="PROSITE" id="PS50302">
    <property type="entry name" value="PUM"/>
    <property type="match status" value="8"/>
</dbReference>
<dbReference type="SMART" id="SM00025">
    <property type="entry name" value="Pumilio"/>
    <property type="match status" value="8"/>
</dbReference>
<comment type="caution">
    <text evidence="10">The sequence shown here is derived from an EMBL/GenBank/DDBJ whole genome shotgun (WGS) entry which is preliminary data.</text>
</comment>
<dbReference type="Gene3D" id="1.25.10.10">
    <property type="entry name" value="Leucine-rich Repeat Variant"/>
    <property type="match status" value="1"/>
</dbReference>
<dbReference type="GO" id="GO:0005737">
    <property type="term" value="C:cytoplasm"/>
    <property type="evidence" value="ECO:0007669"/>
    <property type="project" value="TreeGrafter"/>
</dbReference>
<keyword evidence="2" id="KW-0677">Repeat</keyword>
<organism evidence="10 11">
    <name type="scientific">Dispira parvispora</name>
    <dbReference type="NCBI Taxonomy" id="1520584"/>
    <lineage>
        <taxon>Eukaryota</taxon>
        <taxon>Fungi</taxon>
        <taxon>Fungi incertae sedis</taxon>
        <taxon>Zoopagomycota</taxon>
        <taxon>Kickxellomycotina</taxon>
        <taxon>Dimargaritomycetes</taxon>
        <taxon>Dimargaritales</taxon>
        <taxon>Dimargaritaceae</taxon>
        <taxon>Dispira</taxon>
    </lineage>
</organism>
<evidence type="ECO:0000256" key="2">
    <source>
        <dbReference type="ARBA" id="ARBA00022737"/>
    </source>
</evidence>
<reference evidence="10" key="1">
    <citation type="submission" date="2022-07" db="EMBL/GenBank/DDBJ databases">
        <title>Phylogenomic reconstructions and comparative analyses of Kickxellomycotina fungi.</title>
        <authorList>
            <person name="Reynolds N.K."/>
            <person name="Stajich J.E."/>
            <person name="Barry K."/>
            <person name="Grigoriev I.V."/>
            <person name="Crous P."/>
            <person name="Smith M.E."/>
        </authorList>
    </citation>
    <scope>NUCLEOTIDE SEQUENCE</scope>
    <source>
        <strain evidence="10">RSA 1196</strain>
    </source>
</reference>
<dbReference type="GO" id="GO:0010608">
    <property type="term" value="P:post-transcriptional regulation of gene expression"/>
    <property type="evidence" value="ECO:0007669"/>
    <property type="project" value="TreeGrafter"/>
</dbReference>
<dbReference type="PANTHER" id="PTHR12537">
    <property type="entry name" value="RNA BINDING PROTEIN PUMILIO-RELATED"/>
    <property type="match status" value="1"/>
</dbReference>
<feature type="region of interest" description="Disordered" evidence="7">
    <location>
        <begin position="1"/>
        <end position="116"/>
    </location>
</feature>
<feature type="compositionally biased region" description="Polar residues" evidence="7">
    <location>
        <begin position="18"/>
        <end position="40"/>
    </location>
</feature>
<dbReference type="FunFam" id="1.25.10.10:FF:000237">
    <property type="entry name" value="Pumilio homolog 9"/>
    <property type="match status" value="1"/>
</dbReference>
<feature type="compositionally biased region" description="Polar residues" evidence="7">
    <location>
        <begin position="169"/>
        <end position="190"/>
    </location>
</feature>
<proteinExistence type="predicted"/>
<dbReference type="Pfam" id="PF00642">
    <property type="entry name" value="zf-CCCH"/>
    <property type="match status" value="1"/>
</dbReference>
<feature type="region of interest" description="Disordered" evidence="7">
    <location>
        <begin position="619"/>
        <end position="803"/>
    </location>
</feature>
<name>A0A9W8B127_9FUNG</name>
<evidence type="ECO:0000256" key="1">
    <source>
        <dbReference type="ARBA" id="ARBA00022723"/>
    </source>
</evidence>
<feature type="zinc finger region" description="C3H1-type" evidence="6">
    <location>
        <begin position="514"/>
        <end position="542"/>
    </location>
</feature>
<feature type="domain" description="PUM-HD" evidence="9">
    <location>
        <begin position="793"/>
        <end position="1131"/>
    </location>
</feature>
<dbReference type="GO" id="GO:0008270">
    <property type="term" value="F:zinc ion binding"/>
    <property type="evidence" value="ECO:0007669"/>
    <property type="project" value="UniProtKB-KW"/>
</dbReference>
<evidence type="ECO:0008006" key="12">
    <source>
        <dbReference type="Google" id="ProtNLM"/>
    </source>
</evidence>
<evidence type="ECO:0000256" key="3">
    <source>
        <dbReference type="ARBA" id="ARBA00022771"/>
    </source>
</evidence>
<dbReference type="InterPro" id="IPR033712">
    <property type="entry name" value="Pumilio_RNA-bd"/>
</dbReference>
<dbReference type="PROSITE" id="PS50303">
    <property type="entry name" value="PUM_HD"/>
    <property type="match status" value="1"/>
</dbReference>